<dbReference type="GO" id="GO:0044780">
    <property type="term" value="P:bacterial-type flagellum assembly"/>
    <property type="evidence" value="ECO:0007669"/>
    <property type="project" value="UniProtKB-UniRule"/>
</dbReference>
<evidence type="ECO:0000256" key="3">
    <source>
        <dbReference type="ARBA" id="ARBA00021717"/>
    </source>
</evidence>
<dbReference type="PANTHER" id="PTHR30065:SF1">
    <property type="entry name" value="SURFACE PRESENTATION OF ANTIGENS PROTEIN SPAR"/>
    <property type="match status" value="1"/>
</dbReference>
<keyword evidence="6 10" id="KW-1133">Transmembrane helix</keyword>
<keyword evidence="5 10" id="KW-0812">Transmembrane</keyword>
<dbReference type="Pfam" id="PF01311">
    <property type="entry name" value="Bac_export_1"/>
    <property type="match status" value="1"/>
</dbReference>
<keyword evidence="8 10" id="KW-0975">Bacterial flagellum</keyword>
<keyword evidence="11" id="KW-0282">Flagellum</keyword>
<comment type="function">
    <text evidence="1 10">Role in flagellar biosynthesis.</text>
</comment>
<evidence type="ECO:0000256" key="7">
    <source>
        <dbReference type="ARBA" id="ARBA00023136"/>
    </source>
</evidence>
<dbReference type="GO" id="GO:0009425">
    <property type="term" value="C:bacterial-type flagellum basal body"/>
    <property type="evidence" value="ECO:0007669"/>
    <property type="project" value="UniProtKB-SubCell"/>
</dbReference>
<keyword evidence="12" id="KW-1185">Reference proteome</keyword>
<dbReference type="OrthoDB" id="9807748at2"/>
<evidence type="ECO:0000256" key="10">
    <source>
        <dbReference type="RuleBase" id="RU362071"/>
    </source>
</evidence>
<evidence type="ECO:0000313" key="11">
    <source>
        <dbReference type="EMBL" id="SDX03722.1"/>
    </source>
</evidence>
<comment type="similarity">
    <text evidence="2 10">Belongs to the FliR/MopE/SpaR family.</text>
</comment>
<feature type="transmembrane region" description="Helical" evidence="10">
    <location>
        <begin position="12"/>
        <end position="32"/>
    </location>
</feature>
<dbReference type="AlphaFoldDB" id="A0A1H2YET5"/>
<dbReference type="InterPro" id="IPR006303">
    <property type="entry name" value="FliR"/>
</dbReference>
<dbReference type="PRINTS" id="PR00953">
    <property type="entry name" value="TYPE3IMRPROT"/>
</dbReference>
<protein>
    <recommendedName>
        <fullName evidence="3 9">Flagellar biosynthetic protein FliR</fullName>
    </recommendedName>
</protein>
<feature type="transmembrane region" description="Helical" evidence="10">
    <location>
        <begin position="39"/>
        <end position="57"/>
    </location>
</feature>
<name>A0A1H2YET5_9FIRM</name>
<dbReference type="EMBL" id="FNNG01000006">
    <property type="protein sequence ID" value="SDX03722.1"/>
    <property type="molecule type" value="Genomic_DNA"/>
</dbReference>
<feature type="transmembrane region" description="Helical" evidence="10">
    <location>
        <begin position="210"/>
        <end position="235"/>
    </location>
</feature>
<feature type="transmembrane region" description="Helical" evidence="10">
    <location>
        <begin position="118"/>
        <end position="138"/>
    </location>
</feature>
<gene>
    <name evidence="11" type="ORF">SAMN05660923_01605</name>
</gene>
<proteinExistence type="inferred from homology"/>
<accession>A0A1H2YET5</accession>
<dbReference type="GO" id="GO:0006605">
    <property type="term" value="P:protein targeting"/>
    <property type="evidence" value="ECO:0007669"/>
    <property type="project" value="UniProtKB-UniRule"/>
</dbReference>
<dbReference type="GO" id="GO:0005886">
    <property type="term" value="C:plasma membrane"/>
    <property type="evidence" value="ECO:0007669"/>
    <property type="project" value="UniProtKB-SubCell"/>
</dbReference>
<reference evidence="11 12" key="1">
    <citation type="submission" date="2016-10" db="EMBL/GenBank/DDBJ databases">
        <authorList>
            <person name="de Groot N.N."/>
        </authorList>
    </citation>
    <scope>NUCLEOTIDE SEQUENCE [LARGE SCALE GENOMIC DNA]</scope>
    <source>
        <strain evidence="11 12">DSM 23310</strain>
    </source>
</reference>
<keyword evidence="7 10" id="KW-0472">Membrane</keyword>
<evidence type="ECO:0000256" key="4">
    <source>
        <dbReference type="ARBA" id="ARBA00022475"/>
    </source>
</evidence>
<evidence type="ECO:0000256" key="2">
    <source>
        <dbReference type="ARBA" id="ARBA00009772"/>
    </source>
</evidence>
<evidence type="ECO:0000313" key="12">
    <source>
        <dbReference type="Proteomes" id="UP000198828"/>
    </source>
</evidence>
<organism evidence="11 12">
    <name type="scientific">Tepidimicrobium xylanilyticum</name>
    <dbReference type="NCBI Taxonomy" id="1123352"/>
    <lineage>
        <taxon>Bacteria</taxon>
        <taxon>Bacillati</taxon>
        <taxon>Bacillota</taxon>
        <taxon>Tissierellia</taxon>
        <taxon>Tissierellales</taxon>
        <taxon>Tepidimicrobiaceae</taxon>
        <taxon>Tepidimicrobium</taxon>
    </lineage>
</organism>
<evidence type="ECO:0000256" key="5">
    <source>
        <dbReference type="ARBA" id="ARBA00022692"/>
    </source>
</evidence>
<dbReference type="PANTHER" id="PTHR30065">
    <property type="entry name" value="FLAGELLAR BIOSYNTHETIC PROTEIN FLIR"/>
    <property type="match status" value="1"/>
</dbReference>
<evidence type="ECO:0000256" key="9">
    <source>
        <dbReference type="NCBIfam" id="TIGR01400"/>
    </source>
</evidence>
<dbReference type="InterPro" id="IPR002010">
    <property type="entry name" value="T3SS_IM_R"/>
</dbReference>
<dbReference type="NCBIfam" id="TIGR01400">
    <property type="entry name" value="fliR"/>
    <property type="match status" value="1"/>
</dbReference>
<feature type="transmembrane region" description="Helical" evidence="10">
    <location>
        <begin position="184"/>
        <end position="203"/>
    </location>
</feature>
<evidence type="ECO:0000256" key="6">
    <source>
        <dbReference type="ARBA" id="ARBA00022989"/>
    </source>
</evidence>
<dbReference type="RefSeq" id="WP_093752573.1">
    <property type="nucleotide sequence ID" value="NZ_BSYN01000006.1"/>
</dbReference>
<comment type="subcellular location">
    <subcellularLocation>
        <location evidence="10">Cell membrane</location>
        <topology evidence="10">Multi-pass membrane protein</topology>
    </subcellularLocation>
    <subcellularLocation>
        <location evidence="10">Bacterial flagellum basal body</location>
    </subcellularLocation>
</comment>
<evidence type="ECO:0000256" key="8">
    <source>
        <dbReference type="ARBA" id="ARBA00023143"/>
    </source>
</evidence>
<keyword evidence="11" id="KW-0966">Cell projection</keyword>
<evidence type="ECO:0000256" key="1">
    <source>
        <dbReference type="ARBA" id="ARBA00002578"/>
    </source>
</evidence>
<keyword evidence="4 10" id="KW-1003">Cell membrane</keyword>
<dbReference type="Proteomes" id="UP000198828">
    <property type="component" value="Unassembled WGS sequence"/>
</dbReference>
<feature type="transmembrane region" description="Helical" evidence="10">
    <location>
        <begin position="77"/>
        <end position="97"/>
    </location>
</feature>
<keyword evidence="11" id="KW-0969">Cilium</keyword>
<sequence>MDEVFNLLLNQFEIFLLVFVRTSGIFIVSPFFSTQNTPNTLRVGFAFILSVLLALSLDFDSSIVENGYILLIFKELVVGMIIGFISYSFFSTFYIMGQLVDMKIGFGMVHVIDPQHRVQVPLMGNFYYILSFLLFMSINGHHSIINSLVDSYKFIPIGEFSPIAEDGFFLIDILSKVFNIGFKLSLPIVVTILLIDVLLGILARTIPQMNVFVVGLPLKILIGLVVIGLSLSIFYSISPTIFDSAIKEIYNFLNLF</sequence>